<dbReference type="PROSITE" id="PS50041">
    <property type="entry name" value="C_TYPE_LECTIN_2"/>
    <property type="match status" value="1"/>
</dbReference>
<dbReference type="InterPro" id="IPR016186">
    <property type="entry name" value="C-type_lectin-like/link_sf"/>
</dbReference>
<dbReference type="AlphaFoldDB" id="A0A8W8IG70"/>
<keyword evidence="1" id="KW-0472">Membrane</keyword>
<evidence type="ECO:0000313" key="4">
    <source>
        <dbReference type="EnsemblMetazoa" id="G14120.1:cds"/>
    </source>
</evidence>
<dbReference type="PANTHER" id="PTHR22801:SF63">
    <property type="entry name" value="C-TYPE LECTIN DOMAIN-CONTAINING PROTEIN"/>
    <property type="match status" value="1"/>
</dbReference>
<dbReference type="InterPro" id="IPR001304">
    <property type="entry name" value="C-type_lectin-like"/>
</dbReference>
<protein>
    <recommendedName>
        <fullName evidence="3">C-type lectin domain-containing protein</fullName>
    </recommendedName>
</protein>
<dbReference type="CDD" id="cd00037">
    <property type="entry name" value="CLECT"/>
    <property type="match status" value="2"/>
</dbReference>
<accession>A0A8W8IG70</accession>
<keyword evidence="2" id="KW-0732">Signal</keyword>
<evidence type="ECO:0000259" key="3">
    <source>
        <dbReference type="PROSITE" id="PS50041"/>
    </source>
</evidence>
<name>A0A8W8IG70_MAGGI</name>
<keyword evidence="1" id="KW-0812">Transmembrane</keyword>
<dbReference type="SUPFAM" id="SSF56436">
    <property type="entry name" value="C-type lectin-like"/>
    <property type="match status" value="2"/>
</dbReference>
<dbReference type="Proteomes" id="UP000005408">
    <property type="component" value="Unassembled WGS sequence"/>
</dbReference>
<organism evidence="4 5">
    <name type="scientific">Magallana gigas</name>
    <name type="common">Pacific oyster</name>
    <name type="synonym">Crassostrea gigas</name>
    <dbReference type="NCBI Taxonomy" id="29159"/>
    <lineage>
        <taxon>Eukaryota</taxon>
        <taxon>Metazoa</taxon>
        <taxon>Spiralia</taxon>
        <taxon>Lophotrochozoa</taxon>
        <taxon>Mollusca</taxon>
        <taxon>Bivalvia</taxon>
        <taxon>Autobranchia</taxon>
        <taxon>Pteriomorphia</taxon>
        <taxon>Ostreida</taxon>
        <taxon>Ostreoidea</taxon>
        <taxon>Ostreidae</taxon>
        <taxon>Magallana</taxon>
    </lineage>
</organism>
<feature type="chain" id="PRO_5036485854" description="C-type lectin domain-containing protein" evidence="2">
    <location>
        <begin position="21"/>
        <end position="396"/>
    </location>
</feature>
<dbReference type="EnsemblMetazoa" id="G14120.1">
    <property type="protein sequence ID" value="G14120.1:cds"/>
    <property type="gene ID" value="G14120"/>
</dbReference>
<keyword evidence="5" id="KW-1185">Reference proteome</keyword>
<dbReference type="SMART" id="SM00034">
    <property type="entry name" value="CLECT"/>
    <property type="match status" value="1"/>
</dbReference>
<sequence>MNSCYILLIIWGLLIKEGIGCLEWISSADGRYRRHCYSFIRSPSPMNTLEADDYCRLTTGGRLAPYIDSFQYNHLLSLRPADAATTFIGTNDIALEDTWVNFDGTPIHNNGFIYTMTNYPVDQPNGGTGQNCAVINAKPGDATYIPSETQDKSCTTHSSTDMLCYNEEYTGQCLSWTSTADSKYRSHCYWLTSTPGGATDWRVTDAMTKCQCEGGQLAPVIDDLQFAFLTNLLSTISGTTGVATSAWFSTHNIKGTPANWNGDPSTASFSSTPPAGEYCFLTSTGGTQTWQPCSYTDIANINGAICYTEALAAPVPVTSNVSAMTIEERKKELTIDPKETNAFKLSKISVYEDRPTAKGIGILGIVLLGSFFAFIIVLDCQRLEQFCSRKTDPTYA</sequence>
<reference evidence="4" key="1">
    <citation type="submission" date="2022-08" db="UniProtKB">
        <authorList>
            <consortium name="EnsemblMetazoa"/>
        </authorList>
    </citation>
    <scope>IDENTIFICATION</scope>
    <source>
        <strain evidence="4">05x7-T-G4-1.051#20</strain>
    </source>
</reference>
<keyword evidence="1" id="KW-1133">Transmembrane helix</keyword>
<dbReference type="InterPro" id="IPR050801">
    <property type="entry name" value="Ca-Dep_Lectins_ImmuneDev"/>
</dbReference>
<dbReference type="PANTHER" id="PTHR22801">
    <property type="entry name" value="LITHOSTATHINE"/>
    <property type="match status" value="1"/>
</dbReference>
<feature type="domain" description="C-type lectin" evidence="3">
    <location>
        <begin position="32"/>
        <end position="154"/>
    </location>
</feature>
<evidence type="ECO:0000256" key="2">
    <source>
        <dbReference type="SAM" id="SignalP"/>
    </source>
</evidence>
<dbReference type="InterPro" id="IPR016187">
    <property type="entry name" value="CTDL_fold"/>
</dbReference>
<evidence type="ECO:0000313" key="5">
    <source>
        <dbReference type="Proteomes" id="UP000005408"/>
    </source>
</evidence>
<proteinExistence type="predicted"/>
<dbReference type="Gene3D" id="3.10.100.10">
    <property type="entry name" value="Mannose-Binding Protein A, subunit A"/>
    <property type="match status" value="2"/>
</dbReference>
<dbReference type="Pfam" id="PF00059">
    <property type="entry name" value="Lectin_C"/>
    <property type="match status" value="1"/>
</dbReference>
<feature type="transmembrane region" description="Helical" evidence="1">
    <location>
        <begin position="359"/>
        <end position="380"/>
    </location>
</feature>
<evidence type="ECO:0000256" key="1">
    <source>
        <dbReference type="SAM" id="Phobius"/>
    </source>
</evidence>
<feature type="signal peptide" evidence="2">
    <location>
        <begin position="1"/>
        <end position="20"/>
    </location>
</feature>